<gene>
    <name evidence="1" type="ORF">EDC18_105131</name>
</gene>
<name>A0A4R3MQF4_9FIRM</name>
<dbReference type="InterPro" id="IPR025374">
    <property type="entry name" value="DUF4364"/>
</dbReference>
<dbReference type="RefSeq" id="WP_132252291.1">
    <property type="nucleotide sequence ID" value="NZ_SMAL01000005.1"/>
</dbReference>
<dbReference type="Proteomes" id="UP000294902">
    <property type="component" value="Unassembled WGS sequence"/>
</dbReference>
<dbReference type="EMBL" id="SMAL01000005">
    <property type="protein sequence ID" value="TCT14650.1"/>
    <property type="molecule type" value="Genomic_DNA"/>
</dbReference>
<evidence type="ECO:0000313" key="1">
    <source>
        <dbReference type="EMBL" id="TCT14650.1"/>
    </source>
</evidence>
<dbReference type="Pfam" id="PF14277">
    <property type="entry name" value="DUF4364"/>
    <property type="match status" value="1"/>
</dbReference>
<dbReference type="InterPro" id="IPR036388">
    <property type="entry name" value="WH-like_DNA-bd_sf"/>
</dbReference>
<reference evidence="1 2" key="1">
    <citation type="submission" date="2019-03" db="EMBL/GenBank/DDBJ databases">
        <title>Genomic Encyclopedia of Type Strains, Phase IV (KMG-IV): sequencing the most valuable type-strain genomes for metagenomic binning, comparative biology and taxonomic classification.</title>
        <authorList>
            <person name="Goeker M."/>
        </authorList>
    </citation>
    <scope>NUCLEOTIDE SEQUENCE [LARGE SCALE GENOMIC DNA]</scope>
    <source>
        <strain evidence="1 2">DSM 24629</strain>
    </source>
</reference>
<protein>
    <submittedName>
        <fullName evidence="1">Uncharacterized protein DUF4364</fullName>
    </submittedName>
</protein>
<dbReference type="OrthoDB" id="9783597at2"/>
<organism evidence="1 2">
    <name type="scientific">Natranaerovirga pectinivora</name>
    <dbReference type="NCBI Taxonomy" id="682400"/>
    <lineage>
        <taxon>Bacteria</taxon>
        <taxon>Bacillati</taxon>
        <taxon>Bacillota</taxon>
        <taxon>Clostridia</taxon>
        <taxon>Lachnospirales</taxon>
        <taxon>Natranaerovirgaceae</taxon>
        <taxon>Natranaerovirga</taxon>
    </lineage>
</organism>
<evidence type="ECO:0000313" key="2">
    <source>
        <dbReference type="Proteomes" id="UP000294902"/>
    </source>
</evidence>
<comment type="caution">
    <text evidence="1">The sequence shown here is derived from an EMBL/GenBank/DDBJ whole genome shotgun (WGS) entry which is preliminary data.</text>
</comment>
<accession>A0A4R3MQF4</accession>
<proteinExistence type="predicted"/>
<keyword evidence="2" id="KW-1185">Reference proteome</keyword>
<dbReference type="AlphaFoldDB" id="A0A4R3MQF4"/>
<sequence>MMNSSDFELNLNKLIILFMLDTINLPMTNSQISDILLEKSYTNYFSLQQSISELVDTGLLHTGEINHNTRYSITENGKQTLFYFSNRIPESIKEEILGFLKENKYKLRNEVEVTAEYIPEKNNDWTIHCVAKENETTLIEFKLNVVSKQQAIEMCENWKNNSHAIYSSILGELLKNRNED</sequence>
<dbReference type="Gene3D" id="1.10.10.10">
    <property type="entry name" value="Winged helix-like DNA-binding domain superfamily/Winged helix DNA-binding domain"/>
    <property type="match status" value="1"/>
</dbReference>